<comment type="similarity">
    <text evidence="1 8">Belongs to the malate synthase family.</text>
</comment>
<dbReference type="OrthoDB" id="186072at2759"/>
<dbReference type="InterPro" id="IPR046363">
    <property type="entry name" value="MS_N_TIM-barrel_dom"/>
</dbReference>
<gene>
    <name evidence="12" type="ORF">H4R18_002103</name>
</gene>
<evidence type="ECO:0000259" key="11">
    <source>
        <dbReference type="Pfam" id="PF20659"/>
    </source>
</evidence>
<evidence type="ECO:0000259" key="9">
    <source>
        <dbReference type="Pfam" id="PF01274"/>
    </source>
</evidence>
<dbReference type="InterPro" id="IPR011076">
    <property type="entry name" value="Malate_synth_sf"/>
</dbReference>
<dbReference type="InterPro" id="IPR019830">
    <property type="entry name" value="Malate_synthase_CS"/>
</dbReference>
<evidence type="ECO:0000256" key="7">
    <source>
        <dbReference type="PIRSR" id="PIRSR001363-1"/>
    </source>
</evidence>
<sequence length="537" mass="59845">MFQSSVSGVQVLGRVVGKQAEILTPEALGFVAKLHRLFNPTRKQLLAARDEQYRRIQSGASLDFLPETAHIRNDATWRAARPAPGLVDRRVEITGPVDRKMVINALNSGARTFMADFEDSSAPTWFNLVDGQLNMRDAVRRTISFTSPQGKVYSLRADGKIATLLVRPRGWHMEEAHVLVDGERCSASIFDFGLYFFHNARATLAAGFGPYFYLPKMESYLEARLWNDIFNVAQDELAIPRGTVRGTVLIETITAAFQMDEIIYELREHSAGLNCGRWDYIFSVIKKFRHDPRYILPDRADVTMKAPFMDAYVRLLIKTCHRRGVHAMGGMAAQIPIKGDAKANQAAMDKVRADKRREVLAGHDGTWVAHPALVPIALDEFDCNMPSPNQFHVRREDVVVTAADLLNTNVAGGKITEGGVRDNISVGLIYMANWLAGSGCVPIHNLMEDAATAEISRSQLYQWVRHGARTADGTVITPEYAARILREEAAKLDRKSYPALDLAVDRMGSQITGTRYDDFLTTLCYDAIVKTDDAAKL</sequence>
<keyword evidence="3 8" id="KW-0329">Glyoxylate bypass</keyword>
<evidence type="ECO:0000313" key="12">
    <source>
        <dbReference type="EMBL" id="KAJ2782729.1"/>
    </source>
</evidence>
<dbReference type="SUPFAM" id="SSF51645">
    <property type="entry name" value="Malate synthase G"/>
    <property type="match status" value="1"/>
</dbReference>
<name>A0A9W8HD58_9FUNG</name>
<feature type="domain" description="Malate synthase TIM barrel" evidence="9">
    <location>
        <begin position="163"/>
        <end position="407"/>
    </location>
</feature>
<evidence type="ECO:0000313" key="13">
    <source>
        <dbReference type="Proteomes" id="UP001140217"/>
    </source>
</evidence>
<dbReference type="Proteomes" id="UP001140217">
    <property type="component" value="Unassembled WGS sequence"/>
</dbReference>
<accession>A0A9W8HD58</accession>
<dbReference type="PIRSF" id="PIRSF001363">
    <property type="entry name" value="Malate_synth"/>
    <property type="match status" value="1"/>
</dbReference>
<evidence type="ECO:0000256" key="6">
    <source>
        <dbReference type="ARBA" id="ARBA00047918"/>
    </source>
</evidence>
<evidence type="ECO:0000256" key="1">
    <source>
        <dbReference type="ARBA" id="ARBA00006394"/>
    </source>
</evidence>
<evidence type="ECO:0000256" key="5">
    <source>
        <dbReference type="ARBA" id="ARBA00022679"/>
    </source>
</evidence>
<dbReference type="EMBL" id="JANBUL010000064">
    <property type="protein sequence ID" value="KAJ2782729.1"/>
    <property type="molecule type" value="Genomic_DNA"/>
</dbReference>
<dbReference type="GO" id="GO:0004474">
    <property type="term" value="F:malate synthase activity"/>
    <property type="evidence" value="ECO:0007669"/>
    <property type="project" value="UniProtKB-EC"/>
</dbReference>
<dbReference type="GO" id="GO:0006097">
    <property type="term" value="P:glyoxylate cycle"/>
    <property type="evidence" value="ECO:0007669"/>
    <property type="project" value="UniProtKB-KW"/>
</dbReference>
<dbReference type="GO" id="GO:0005782">
    <property type="term" value="C:peroxisomal matrix"/>
    <property type="evidence" value="ECO:0007669"/>
    <property type="project" value="TreeGrafter"/>
</dbReference>
<dbReference type="FunFam" id="3.20.20.360:FF:000001">
    <property type="entry name" value="Malate synthase"/>
    <property type="match status" value="1"/>
</dbReference>
<protein>
    <recommendedName>
        <fullName evidence="2 8">Malate synthase</fullName>
        <ecNumber evidence="2 8">2.3.3.9</ecNumber>
    </recommendedName>
</protein>
<comment type="pathway">
    <text evidence="8">Carbohydrate metabolism; glyoxylate cycle; (S)-malate from isocitrate: step 2/2.</text>
</comment>
<dbReference type="Pfam" id="PF20656">
    <property type="entry name" value="MS_N"/>
    <property type="match status" value="1"/>
</dbReference>
<evidence type="ECO:0000256" key="4">
    <source>
        <dbReference type="ARBA" id="ARBA00022532"/>
    </source>
</evidence>
<proteinExistence type="inferred from homology"/>
<feature type="active site" description="Proton acceptor" evidence="7">
    <location>
        <position position="167"/>
    </location>
</feature>
<dbReference type="Pfam" id="PF20659">
    <property type="entry name" value="MS_C"/>
    <property type="match status" value="1"/>
</dbReference>
<dbReference type="InterPro" id="IPR048355">
    <property type="entry name" value="MS_C"/>
</dbReference>
<keyword evidence="4 8" id="KW-0816">Tricarboxylic acid cycle</keyword>
<dbReference type="FunFam" id="1.20.1220.12:FF:000001">
    <property type="entry name" value="Malate synthase"/>
    <property type="match status" value="1"/>
</dbReference>
<dbReference type="InterPro" id="IPR048356">
    <property type="entry name" value="MS_N"/>
</dbReference>
<keyword evidence="5 8" id="KW-0808">Transferase</keyword>
<evidence type="ECO:0000259" key="10">
    <source>
        <dbReference type="Pfam" id="PF20656"/>
    </source>
</evidence>
<evidence type="ECO:0000256" key="3">
    <source>
        <dbReference type="ARBA" id="ARBA00022435"/>
    </source>
</evidence>
<dbReference type="GO" id="GO:0006099">
    <property type="term" value="P:tricarboxylic acid cycle"/>
    <property type="evidence" value="ECO:0007669"/>
    <property type="project" value="UniProtKB-KW"/>
</dbReference>
<dbReference type="InterPro" id="IPR044856">
    <property type="entry name" value="Malate_synth_C_sf"/>
</dbReference>
<evidence type="ECO:0000256" key="8">
    <source>
        <dbReference type="RuleBase" id="RU000555"/>
    </source>
</evidence>
<dbReference type="PANTHER" id="PTHR42902">
    <property type="entry name" value="MALATE SYNTHASE"/>
    <property type="match status" value="1"/>
</dbReference>
<feature type="domain" description="Malate synthase C-terminal" evidence="11">
    <location>
        <begin position="414"/>
        <end position="528"/>
    </location>
</feature>
<dbReference type="Pfam" id="PF01274">
    <property type="entry name" value="MS_TIM-barrel"/>
    <property type="match status" value="1"/>
</dbReference>
<dbReference type="AlphaFoldDB" id="A0A9W8HD58"/>
<feature type="domain" description="Malate synthase N-terminal" evidence="10">
    <location>
        <begin position="8"/>
        <end position="70"/>
    </location>
</feature>
<keyword evidence="13" id="KW-1185">Reference proteome</keyword>
<evidence type="ECO:0000256" key="2">
    <source>
        <dbReference type="ARBA" id="ARBA00012636"/>
    </source>
</evidence>
<dbReference type="EC" id="2.3.3.9" evidence="2 8"/>
<dbReference type="NCBIfam" id="TIGR01344">
    <property type="entry name" value="malate_syn_A"/>
    <property type="match status" value="1"/>
</dbReference>
<organism evidence="12 13">
    <name type="scientific">Coemansia javaensis</name>
    <dbReference type="NCBI Taxonomy" id="2761396"/>
    <lineage>
        <taxon>Eukaryota</taxon>
        <taxon>Fungi</taxon>
        <taxon>Fungi incertae sedis</taxon>
        <taxon>Zoopagomycota</taxon>
        <taxon>Kickxellomycotina</taxon>
        <taxon>Kickxellomycetes</taxon>
        <taxon>Kickxellales</taxon>
        <taxon>Kickxellaceae</taxon>
        <taxon>Coemansia</taxon>
    </lineage>
</organism>
<dbReference type="PANTHER" id="PTHR42902:SF1">
    <property type="entry name" value="MALATE SYNTHASE 1-RELATED"/>
    <property type="match status" value="1"/>
</dbReference>
<dbReference type="CDD" id="cd00727">
    <property type="entry name" value="malate_synt_A"/>
    <property type="match status" value="1"/>
</dbReference>
<dbReference type="InterPro" id="IPR006252">
    <property type="entry name" value="Malate_synthA"/>
</dbReference>
<dbReference type="Gene3D" id="1.20.1220.12">
    <property type="entry name" value="Malate synthase, domain III"/>
    <property type="match status" value="1"/>
</dbReference>
<comment type="caution">
    <text evidence="12">The sequence shown here is derived from an EMBL/GenBank/DDBJ whole genome shotgun (WGS) entry which is preliminary data.</text>
</comment>
<reference evidence="12" key="1">
    <citation type="submission" date="2022-07" db="EMBL/GenBank/DDBJ databases">
        <title>Phylogenomic reconstructions and comparative analyses of Kickxellomycotina fungi.</title>
        <authorList>
            <person name="Reynolds N.K."/>
            <person name="Stajich J.E."/>
            <person name="Barry K."/>
            <person name="Grigoriev I.V."/>
            <person name="Crous P."/>
            <person name="Smith M.E."/>
        </authorList>
    </citation>
    <scope>NUCLEOTIDE SEQUENCE</scope>
    <source>
        <strain evidence="12">NBRC 105414</strain>
    </source>
</reference>
<dbReference type="InterPro" id="IPR001465">
    <property type="entry name" value="Malate_synthase_TIM"/>
</dbReference>
<feature type="active site" description="Proton donor" evidence="7">
    <location>
        <position position="449"/>
    </location>
</feature>
<dbReference type="Gene3D" id="3.20.20.360">
    <property type="entry name" value="Malate synthase, domain 3"/>
    <property type="match status" value="1"/>
</dbReference>
<comment type="catalytic activity">
    <reaction evidence="6 8">
        <text>glyoxylate + acetyl-CoA + H2O = (S)-malate + CoA + H(+)</text>
        <dbReference type="Rhea" id="RHEA:18181"/>
        <dbReference type="ChEBI" id="CHEBI:15377"/>
        <dbReference type="ChEBI" id="CHEBI:15378"/>
        <dbReference type="ChEBI" id="CHEBI:15589"/>
        <dbReference type="ChEBI" id="CHEBI:36655"/>
        <dbReference type="ChEBI" id="CHEBI:57287"/>
        <dbReference type="ChEBI" id="CHEBI:57288"/>
        <dbReference type="EC" id="2.3.3.9"/>
    </reaction>
</comment>
<dbReference type="PROSITE" id="PS00510">
    <property type="entry name" value="MALATE_SYNTHASE"/>
    <property type="match status" value="1"/>
</dbReference>